<evidence type="ECO:0000259" key="9">
    <source>
        <dbReference type="PROSITE" id="PS51480"/>
    </source>
</evidence>
<dbReference type="SMART" id="SM01120">
    <property type="entry name" value="Dak2"/>
    <property type="match status" value="1"/>
</dbReference>
<dbReference type="InterPro" id="IPR004007">
    <property type="entry name" value="DhaL_dom"/>
</dbReference>
<evidence type="ECO:0000313" key="11">
    <source>
        <dbReference type="Proteomes" id="UP000243297"/>
    </source>
</evidence>
<dbReference type="GO" id="GO:0005829">
    <property type="term" value="C:cytosol"/>
    <property type="evidence" value="ECO:0007669"/>
    <property type="project" value="TreeGrafter"/>
</dbReference>
<comment type="pathway">
    <text evidence="2">Polyol metabolism; glycerol degradation.</text>
</comment>
<accession>A0A1T4MFE4</accession>
<evidence type="ECO:0000313" key="10">
    <source>
        <dbReference type="EMBL" id="SJZ65508.1"/>
    </source>
</evidence>
<evidence type="ECO:0000256" key="2">
    <source>
        <dbReference type="ARBA" id="ARBA00004745"/>
    </source>
</evidence>
<evidence type="ECO:0000256" key="8">
    <source>
        <dbReference type="ARBA" id="ARBA00055771"/>
    </source>
</evidence>
<dbReference type="OrthoDB" id="9800291at2"/>
<dbReference type="InterPro" id="IPR050861">
    <property type="entry name" value="Dihydroxyacetone_Kinase"/>
</dbReference>
<dbReference type="Proteomes" id="UP000243297">
    <property type="component" value="Unassembled WGS sequence"/>
</dbReference>
<evidence type="ECO:0000256" key="1">
    <source>
        <dbReference type="ARBA" id="ARBA00001113"/>
    </source>
</evidence>
<keyword evidence="4" id="KW-0808">Transferase</keyword>
<proteinExistence type="predicted"/>
<dbReference type="PANTHER" id="PTHR28629:SF4">
    <property type="entry name" value="TRIOKINASE_FMN CYCLASE"/>
    <property type="match status" value="1"/>
</dbReference>
<dbReference type="GO" id="GO:0047324">
    <property type="term" value="F:phosphoenolpyruvate-glycerone phosphotransferase activity"/>
    <property type="evidence" value="ECO:0007669"/>
    <property type="project" value="UniProtKB-EC"/>
</dbReference>
<organism evidence="10 11">
    <name type="scientific">Anaerorhabdus furcosa</name>
    <dbReference type="NCBI Taxonomy" id="118967"/>
    <lineage>
        <taxon>Bacteria</taxon>
        <taxon>Bacillati</taxon>
        <taxon>Bacillota</taxon>
        <taxon>Erysipelotrichia</taxon>
        <taxon>Erysipelotrichales</taxon>
        <taxon>Erysipelotrichaceae</taxon>
        <taxon>Anaerorhabdus</taxon>
    </lineage>
</organism>
<evidence type="ECO:0000256" key="3">
    <source>
        <dbReference type="ARBA" id="ARBA00012095"/>
    </source>
</evidence>
<dbReference type="AlphaFoldDB" id="A0A1T4MFE4"/>
<keyword evidence="5 10" id="KW-0418">Kinase</keyword>
<evidence type="ECO:0000256" key="6">
    <source>
        <dbReference type="ARBA" id="ARBA00022798"/>
    </source>
</evidence>
<dbReference type="GO" id="GO:0004371">
    <property type="term" value="F:glycerone kinase activity"/>
    <property type="evidence" value="ECO:0007669"/>
    <property type="project" value="InterPro"/>
</dbReference>
<evidence type="ECO:0000256" key="4">
    <source>
        <dbReference type="ARBA" id="ARBA00022679"/>
    </source>
</evidence>
<dbReference type="Gene3D" id="1.25.40.340">
    <property type="match status" value="1"/>
</dbReference>
<gene>
    <name evidence="10" type="ORF">SAMN02745191_1231</name>
</gene>
<dbReference type="InterPro" id="IPR036117">
    <property type="entry name" value="DhaL_dom_sf"/>
</dbReference>
<evidence type="ECO:0000256" key="5">
    <source>
        <dbReference type="ARBA" id="ARBA00022777"/>
    </source>
</evidence>
<comment type="subunit">
    <text evidence="7">Homodimer. The dihydroxyacetone kinase complex is composed of a homodimer of DhaM, a homodimer of DhaK and the subunit DhaL.</text>
</comment>
<dbReference type="Pfam" id="PF02734">
    <property type="entry name" value="Dak2"/>
    <property type="match status" value="1"/>
</dbReference>
<keyword evidence="6" id="KW-0319">Glycerol metabolism</keyword>
<dbReference type="PANTHER" id="PTHR28629">
    <property type="entry name" value="TRIOKINASE/FMN CYCLASE"/>
    <property type="match status" value="1"/>
</dbReference>
<comment type="catalytic activity">
    <reaction evidence="1">
        <text>dihydroxyacetone + phosphoenolpyruvate = dihydroxyacetone phosphate + pyruvate</text>
        <dbReference type="Rhea" id="RHEA:18381"/>
        <dbReference type="ChEBI" id="CHEBI:15361"/>
        <dbReference type="ChEBI" id="CHEBI:16016"/>
        <dbReference type="ChEBI" id="CHEBI:57642"/>
        <dbReference type="ChEBI" id="CHEBI:58702"/>
        <dbReference type="EC" id="2.7.1.121"/>
    </reaction>
</comment>
<name>A0A1T4MFE4_9FIRM</name>
<dbReference type="InterPro" id="IPR012737">
    <property type="entry name" value="DhaK_L_YcgS"/>
</dbReference>
<protein>
    <recommendedName>
        <fullName evidence="3">phosphoenolpyruvate--glycerone phosphotransferase</fullName>
        <ecNumber evidence="3">2.7.1.121</ecNumber>
    </recommendedName>
</protein>
<sequence length="201" mass="22049">MKTKECIQYFERIKTEIHKNSAKLVELDQAFGDGDLGISMDQGFSSVVEFIKSCEEEDFGKYFMQVSKTFNESAPSSLGTIISFGFMGMAKSMKGITDAKLSDFQEAFKKGLENIKEKTGAKVGDKTIIDSLEPAVNAFCGSGNQKEALHFANEAAKNGMEETSKLIAVHGRAAYHKEKTLGHIDGGAYVSYIIFKALLND</sequence>
<evidence type="ECO:0000256" key="7">
    <source>
        <dbReference type="ARBA" id="ARBA00046577"/>
    </source>
</evidence>
<dbReference type="RefSeq" id="WP_078711642.1">
    <property type="nucleotide sequence ID" value="NZ_FUWY01000003.1"/>
</dbReference>
<dbReference type="SUPFAM" id="SSF101473">
    <property type="entry name" value="DhaL-like"/>
    <property type="match status" value="1"/>
</dbReference>
<comment type="function">
    <text evidence="8">ADP-binding subunit of the dihydroxyacetone kinase, which is responsible for the phosphoenolpyruvate (PEP)-dependent phosphorylation of dihydroxyacetone. DhaL-ADP is converted to DhaL-ATP via a phosphoryl group transfer from DhaM and transmits it to dihydroxyacetone binds to DhaK.</text>
</comment>
<dbReference type="GO" id="GO:0019563">
    <property type="term" value="P:glycerol catabolic process"/>
    <property type="evidence" value="ECO:0007669"/>
    <property type="project" value="TreeGrafter"/>
</dbReference>
<dbReference type="EC" id="2.7.1.121" evidence="3"/>
<feature type="domain" description="DhaL" evidence="9">
    <location>
        <begin position="4"/>
        <end position="200"/>
    </location>
</feature>
<dbReference type="EMBL" id="FUWY01000003">
    <property type="protein sequence ID" value="SJZ65508.1"/>
    <property type="molecule type" value="Genomic_DNA"/>
</dbReference>
<dbReference type="STRING" id="118967.SAMN02745191_1231"/>
<reference evidence="11" key="1">
    <citation type="submission" date="2017-02" db="EMBL/GenBank/DDBJ databases">
        <authorList>
            <person name="Varghese N."/>
            <person name="Submissions S."/>
        </authorList>
    </citation>
    <scope>NUCLEOTIDE SEQUENCE [LARGE SCALE GENOMIC DNA]</scope>
    <source>
        <strain evidence="11">ATCC 25662</strain>
    </source>
</reference>
<dbReference type="NCBIfam" id="TIGR02365">
    <property type="entry name" value="dha_L_ycgS"/>
    <property type="match status" value="1"/>
</dbReference>
<dbReference type="PROSITE" id="PS51480">
    <property type="entry name" value="DHAL"/>
    <property type="match status" value="1"/>
</dbReference>
<keyword evidence="11" id="KW-1185">Reference proteome</keyword>
<dbReference type="FunFam" id="1.25.40.340:FF:000002">
    <property type="entry name" value="Dihydroxyacetone kinase, L subunit"/>
    <property type="match status" value="1"/>
</dbReference>